<gene>
    <name evidence="12" type="ORF">cpu_21660</name>
</gene>
<dbReference type="PROSITE" id="PS50110">
    <property type="entry name" value="RESPONSE_REGULATORY"/>
    <property type="match status" value="1"/>
</dbReference>
<dbReference type="SUPFAM" id="SSF52172">
    <property type="entry name" value="CheY-like"/>
    <property type="match status" value="1"/>
</dbReference>
<evidence type="ECO:0000256" key="1">
    <source>
        <dbReference type="ARBA" id="ARBA00018672"/>
    </source>
</evidence>
<dbReference type="SUPFAM" id="SSF46894">
    <property type="entry name" value="C-terminal effector domain of the bipartite response regulators"/>
    <property type="match status" value="1"/>
</dbReference>
<evidence type="ECO:0000256" key="3">
    <source>
        <dbReference type="ARBA" id="ARBA00023012"/>
    </source>
</evidence>
<dbReference type="InterPro" id="IPR001789">
    <property type="entry name" value="Sig_transdc_resp-reg_receiver"/>
</dbReference>
<dbReference type="GO" id="GO:0032993">
    <property type="term" value="C:protein-DNA complex"/>
    <property type="evidence" value="ECO:0007669"/>
    <property type="project" value="TreeGrafter"/>
</dbReference>
<dbReference type="GO" id="GO:0006355">
    <property type="term" value="P:regulation of DNA-templated transcription"/>
    <property type="evidence" value="ECO:0007669"/>
    <property type="project" value="InterPro"/>
</dbReference>
<dbReference type="EMBL" id="BDJK01000055">
    <property type="protein sequence ID" value="GAV23656.1"/>
    <property type="molecule type" value="Genomic_DNA"/>
</dbReference>
<evidence type="ECO:0000259" key="10">
    <source>
        <dbReference type="PROSITE" id="PS50110"/>
    </source>
</evidence>
<dbReference type="PANTHER" id="PTHR48111:SF1">
    <property type="entry name" value="TWO-COMPONENT RESPONSE REGULATOR ORR33"/>
    <property type="match status" value="1"/>
</dbReference>
<dbReference type="Pfam" id="PF00072">
    <property type="entry name" value="Response_reg"/>
    <property type="match status" value="1"/>
</dbReference>
<evidence type="ECO:0000256" key="2">
    <source>
        <dbReference type="ARBA" id="ARBA00022553"/>
    </source>
</evidence>
<dbReference type="FunFam" id="1.10.10.10:FF:000018">
    <property type="entry name" value="DNA-binding response regulator ResD"/>
    <property type="match status" value="1"/>
</dbReference>
<feature type="domain" description="OmpR/PhoB-type" evidence="11">
    <location>
        <begin position="128"/>
        <end position="224"/>
    </location>
</feature>
<dbReference type="Gene3D" id="6.10.250.690">
    <property type="match status" value="1"/>
</dbReference>
<dbReference type="STRING" id="870242.cpu_21660"/>
<dbReference type="AlphaFoldDB" id="A0A1L8CXK0"/>
<evidence type="ECO:0000313" key="12">
    <source>
        <dbReference type="EMBL" id="GAV23656.1"/>
    </source>
</evidence>
<dbReference type="OrthoDB" id="152576at2"/>
<comment type="caution">
    <text evidence="12">The sequence shown here is derived from an EMBL/GenBank/DDBJ whole genome shotgun (WGS) entry which is preliminary data.</text>
</comment>
<comment type="function">
    <text evidence="7">May play the central regulatory role in sporulation. It may be an element of the effector pathway responsible for the activation of sporulation genes in response to nutritional stress. Spo0A may act in concert with spo0H (a sigma factor) to control the expression of some genes that are critical to the sporulation process.</text>
</comment>
<evidence type="ECO:0000256" key="8">
    <source>
        <dbReference type="PROSITE-ProRule" id="PRU00169"/>
    </source>
</evidence>
<dbReference type="FunFam" id="3.40.50.2300:FF:000001">
    <property type="entry name" value="DNA-binding response regulator PhoB"/>
    <property type="match status" value="1"/>
</dbReference>
<name>A0A1L8CXK0_9THEO</name>
<proteinExistence type="predicted"/>
<evidence type="ECO:0000259" key="11">
    <source>
        <dbReference type="PROSITE" id="PS51755"/>
    </source>
</evidence>
<evidence type="ECO:0000256" key="7">
    <source>
        <dbReference type="ARBA" id="ARBA00024867"/>
    </source>
</evidence>
<dbReference type="Proteomes" id="UP000187485">
    <property type="component" value="Unassembled WGS sequence"/>
</dbReference>
<dbReference type="GO" id="GO:0000156">
    <property type="term" value="F:phosphorelay response regulator activity"/>
    <property type="evidence" value="ECO:0007669"/>
    <property type="project" value="TreeGrafter"/>
</dbReference>
<dbReference type="PROSITE" id="PS51755">
    <property type="entry name" value="OMPR_PHOB"/>
    <property type="match status" value="1"/>
</dbReference>
<keyword evidence="3" id="KW-0902">Two-component regulatory system</keyword>
<dbReference type="InterPro" id="IPR039420">
    <property type="entry name" value="WalR-like"/>
</dbReference>
<dbReference type="GO" id="GO:0000976">
    <property type="term" value="F:transcription cis-regulatory region binding"/>
    <property type="evidence" value="ECO:0007669"/>
    <property type="project" value="TreeGrafter"/>
</dbReference>
<dbReference type="Pfam" id="PF00486">
    <property type="entry name" value="Trans_reg_C"/>
    <property type="match status" value="1"/>
</dbReference>
<dbReference type="InterPro" id="IPR016032">
    <property type="entry name" value="Sig_transdc_resp-reg_C-effctor"/>
</dbReference>
<evidence type="ECO:0000256" key="5">
    <source>
        <dbReference type="ARBA" id="ARBA00023125"/>
    </source>
</evidence>
<evidence type="ECO:0000256" key="6">
    <source>
        <dbReference type="ARBA" id="ARBA00023163"/>
    </source>
</evidence>
<protein>
    <recommendedName>
        <fullName evidence="1">Stage 0 sporulation protein A homolog</fullName>
    </recommendedName>
</protein>
<dbReference type="InterPro" id="IPR036388">
    <property type="entry name" value="WH-like_DNA-bd_sf"/>
</dbReference>
<evidence type="ECO:0000313" key="13">
    <source>
        <dbReference type="Proteomes" id="UP000187485"/>
    </source>
</evidence>
<accession>A0A1L8CXK0</accession>
<evidence type="ECO:0000256" key="4">
    <source>
        <dbReference type="ARBA" id="ARBA00023015"/>
    </source>
</evidence>
<keyword evidence="4" id="KW-0805">Transcription regulation</keyword>
<keyword evidence="2 8" id="KW-0597">Phosphoprotein</keyword>
<evidence type="ECO:0000256" key="9">
    <source>
        <dbReference type="PROSITE-ProRule" id="PRU01091"/>
    </source>
</evidence>
<reference evidence="13" key="1">
    <citation type="submission" date="2016-12" db="EMBL/GenBank/DDBJ databases">
        <title>Draft Genome Sequences od Carboxydothermus pertinax and islandicus, Hydrogenogenic Carboxydotrophic Bacteria.</title>
        <authorList>
            <person name="Fukuyama Y."/>
            <person name="Ohmae K."/>
            <person name="Yoneda Y."/>
            <person name="Yoshida T."/>
            <person name="Sako Y."/>
        </authorList>
    </citation>
    <scope>NUCLEOTIDE SEQUENCE [LARGE SCALE GENOMIC DNA]</scope>
    <source>
        <strain evidence="13">Ug1</strain>
    </source>
</reference>
<dbReference type="SMART" id="SM00862">
    <property type="entry name" value="Trans_reg_C"/>
    <property type="match status" value="1"/>
</dbReference>
<dbReference type="RefSeq" id="WP_075860048.1">
    <property type="nucleotide sequence ID" value="NZ_BDJK01000055.1"/>
</dbReference>
<feature type="modified residue" description="4-aspartylphosphate" evidence="8">
    <location>
        <position position="52"/>
    </location>
</feature>
<keyword evidence="5 9" id="KW-0238">DNA-binding</keyword>
<organism evidence="12 13">
    <name type="scientific">Carboxydothermus pertinax</name>
    <dbReference type="NCBI Taxonomy" id="870242"/>
    <lineage>
        <taxon>Bacteria</taxon>
        <taxon>Bacillati</taxon>
        <taxon>Bacillota</taxon>
        <taxon>Clostridia</taxon>
        <taxon>Thermoanaerobacterales</taxon>
        <taxon>Thermoanaerobacteraceae</taxon>
        <taxon>Carboxydothermus</taxon>
    </lineage>
</organism>
<dbReference type="InterPro" id="IPR001867">
    <property type="entry name" value="OmpR/PhoB-type_DNA-bd"/>
</dbReference>
<feature type="domain" description="Response regulatory" evidence="10">
    <location>
        <begin position="3"/>
        <end position="116"/>
    </location>
</feature>
<dbReference type="Gene3D" id="1.10.10.10">
    <property type="entry name" value="Winged helix-like DNA-binding domain superfamily/Winged helix DNA-binding domain"/>
    <property type="match status" value="1"/>
</dbReference>
<dbReference type="Gene3D" id="3.40.50.2300">
    <property type="match status" value="1"/>
</dbReference>
<keyword evidence="13" id="KW-1185">Reference proteome</keyword>
<dbReference type="SMART" id="SM00448">
    <property type="entry name" value="REC"/>
    <property type="match status" value="1"/>
</dbReference>
<keyword evidence="6" id="KW-0804">Transcription</keyword>
<feature type="DNA-binding region" description="OmpR/PhoB-type" evidence="9">
    <location>
        <begin position="128"/>
        <end position="224"/>
    </location>
</feature>
<dbReference type="PANTHER" id="PTHR48111">
    <property type="entry name" value="REGULATOR OF RPOS"/>
    <property type="match status" value="1"/>
</dbReference>
<dbReference type="GO" id="GO:0005829">
    <property type="term" value="C:cytosol"/>
    <property type="evidence" value="ECO:0007669"/>
    <property type="project" value="TreeGrafter"/>
</dbReference>
<dbReference type="InterPro" id="IPR011006">
    <property type="entry name" value="CheY-like_superfamily"/>
</dbReference>
<dbReference type="CDD" id="cd00383">
    <property type="entry name" value="trans_reg_C"/>
    <property type="match status" value="1"/>
</dbReference>
<sequence>MKKILLVDDEEKIRNVLKLYLEKEGFTVIEAQDGEVALKRFSESNVDLIILDLMLPGLDGMEVAKEIRKKSMVPIIMLTARGEEIDKILGLELGADDYVVKPFSPREVIARIKAVLRRTITNPEMEPNSALKFGILEIYPEAREIRVNGEEILVTPLEFELLLYLVNNRGKALSREQLLTNVWGYDYFGEARTVDTHITRLREKLKDAASYIKTVWGVGYKFEVKNSD</sequence>